<keyword evidence="3" id="KW-1185">Reference proteome</keyword>
<feature type="compositionally biased region" description="Basic residues" evidence="1">
    <location>
        <begin position="132"/>
        <end position="148"/>
    </location>
</feature>
<feature type="region of interest" description="Disordered" evidence="1">
    <location>
        <begin position="118"/>
        <end position="157"/>
    </location>
</feature>
<evidence type="ECO:0000313" key="3">
    <source>
        <dbReference type="Proteomes" id="UP001058330"/>
    </source>
</evidence>
<feature type="compositionally biased region" description="Polar residues" evidence="1">
    <location>
        <begin position="60"/>
        <end position="77"/>
    </location>
</feature>
<gene>
    <name evidence="2" type="ORF">KU306_04385</name>
</gene>
<dbReference type="Proteomes" id="UP001058330">
    <property type="component" value="Chromosome"/>
</dbReference>
<evidence type="ECO:0000313" key="2">
    <source>
        <dbReference type="EMBL" id="UVE51125.1"/>
    </source>
</evidence>
<protein>
    <recommendedName>
        <fullName evidence="4">Transposase</fullName>
    </recommendedName>
</protein>
<evidence type="ECO:0000256" key="1">
    <source>
        <dbReference type="SAM" id="MobiDB-lite"/>
    </source>
</evidence>
<accession>A0ABY5RIY9</accession>
<dbReference type="GeneID" id="74528108"/>
<feature type="compositionally biased region" description="Polar residues" evidence="1">
    <location>
        <begin position="118"/>
        <end position="127"/>
    </location>
</feature>
<dbReference type="RefSeq" id="WP_049918824.1">
    <property type="nucleotide sequence ID" value="NZ_CP078063.1"/>
</dbReference>
<reference evidence="2" key="1">
    <citation type="submission" date="2021-07" db="EMBL/GenBank/DDBJ databases">
        <title>Studies on halocins as antimicrobial molecules from haloarchaea.</title>
        <authorList>
            <person name="Kumar S."/>
            <person name="Khare S.K."/>
        </authorList>
    </citation>
    <scope>NUCLEOTIDE SEQUENCE</scope>
    <source>
        <strain evidence="2">NCIM 5678</strain>
    </source>
</reference>
<evidence type="ECO:0008006" key="4">
    <source>
        <dbReference type="Google" id="ProtNLM"/>
    </source>
</evidence>
<feature type="region of interest" description="Disordered" evidence="1">
    <location>
        <begin position="1"/>
        <end position="89"/>
    </location>
</feature>
<feature type="compositionally biased region" description="Basic and acidic residues" evidence="1">
    <location>
        <begin position="78"/>
        <end position="88"/>
    </location>
</feature>
<dbReference type="EMBL" id="CP078063">
    <property type="protein sequence ID" value="UVE51125.1"/>
    <property type="molecule type" value="Genomic_DNA"/>
</dbReference>
<organism evidence="2 3">
    <name type="scientific">Haloferax larsenii</name>
    <dbReference type="NCBI Taxonomy" id="302484"/>
    <lineage>
        <taxon>Archaea</taxon>
        <taxon>Methanobacteriati</taxon>
        <taxon>Methanobacteriota</taxon>
        <taxon>Stenosarchaea group</taxon>
        <taxon>Halobacteria</taxon>
        <taxon>Halobacteriales</taxon>
        <taxon>Haloferacaceae</taxon>
        <taxon>Haloferax</taxon>
    </lineage>
</organism>
<proteinExistence type="predicted"/>
<name>A0ABY5RIY9_HALLR</name>
<sequence>MSLTSMPTGTVSRDGTGSRTYPLDGSESSDTTAESTVTHRREPASSTASVDDSPVGAAHTASQPSGSPKTAPATTDARSLRRENEALRETNAQLKAQLEAAYEDKQNVIDRYERIVSELQSRSSPSDASLKRPSKQSPKKASRKRRRGTPQSLPERVMAHVLSAVGLY</sequence>
<feature type="compositionally biased region" description="Polar residues" evidence="1">
    <location>
        <begin position="26"/>
        <end position="36"/>
    </location>
</feature>
<feature type="compositionally biased region" description="Polar residues" evidence="1">
    <location>
        <begin position="1"/>
        <end position="19"/>
    </location>
</feature>